<accession>A0ABR1VA41</accession>
<evidence type="ECO:0000313" key="1">
    <source>
        <dbReference type="EMBL" id="KAK8067762.1"/>
    </source>
</evidence>
<evidence type="ECO:0000313" key="2">
    <source>
        <dbReference type="Proteomes" id="UP001446871"/>
    </source>
</evidence>
<comment type="caution">
    <text evidence="1">The sequence shown here is derived from an EMBL/GenBank/DDBJ whole genome shotgun (WGS) entry which is preliminary data.</text>
</comment>
<protein>
    <submittedName>
        <fullName evidence="1">Uncharacterized protein</fullName>
    </submittedName>
</protein>
<dbReference type="EMBL" id="JAQQWM010000004">
    <property type="protein sequence ID" value="KAK8067762.1"/>
    <property type="molecule type" value="Genomic_DNA"/>
</dbReference>
<name>A0ABR1VA41_9PEZI</name>
<proteinExistence type="predicted"/>
<sequence length="284" mass="32816">MASRTIHNIGFLYCCGHRATSIVSAATKLYIELRARGLAPETPDMSHPIDTICGDCWKMTEDGKLLVQRSQVLYTVLTKEQSHSLIVMLYRLADRLMEDDTRTVHLSILAHWAARVAHEYPKEHLDAFLDAIKSHPVGSTIPRLVVNDAVLSIHTWRTPSDTPLAYLPEACVCKYHHAVDRFDHRVRRIRWSVWKPWPAVVGPLLTDIARAGVFFAAMFKANTKIRPPFWGDDPKRFPPRDNQVHAEHERLADAVHKFKVECYSLFHDATYHPWPRRERSSRRW</sequence>
<reference evidence="1 2" key="1">
    <citation type="submission" date="2023-01" db="EMBL/GenBank/DDBJ databases">
        <title>Analysis of 21 Apiospora genomes using comparative genomics revels a genus with tremendous synthesis potential of carbohydrate active enzymes and secondary metabolites.</title>
        <authorList>
            <person name="Sorensen T."/>
        </authorList>
    </citation>
    <scope>NUCLEOTIDE SEQUENCE [LARGE SCALE GENOMIC DNA]</scope>
    <source>
        <strain evidence="1 2">CBS 83171</strain>
    </source>
</reference>
<organism evidence="1 2">
    <name type="scientific">Apiospora saccharicola</name>
    <dbReference type="NCBI Taxonomy" id="335842"/>
    <lineage>
        <taxon>Eukaryota</taxon>
        <taxon>Fungi</taxon>
        <taxon>Dikarya</taxon>
        <taxon>Ascomycota</taxon>
        <taxon>Pezizomycotina</taxon>
        <taxon>Sordariomycetes</taxon>
        <taxon>Xylariomycetidae</taxon>
        <taxon>Amphisphaeriales</taxon>
        <taxon>Apiosporaceae</taxon>
        <taxon>Apiospora</taxon>
    </lineage>
</organism>
<gene>
    <name evidence="1" type="ORF">PG996_006874</name>
</gene>
<dbReference type="Proteomes" id="UP001446871">
    <property type="component" value="Unassembled WGS sequence"/>
</dbReference>
<keyword evidence="2" id="KW-1185">Reference proteome</keyword>